<evidence type="ECO:0000313" key="2">
    <source>
        <dbReference type="Proteomes" id="UP000238479"/>
    </source>
</evidence>
<dbReference type="Proteomes" id="UP000238479">
    <property type="component" value="Chromosome 6"/>
</dbReference>
<comment type="caution">
    <text evidence="1">The sequence shown here is derived from an EMBL/GenBank/DDBJ whole genome shotgun (WGS) entry which is preliminary data.</text>
</comment>
<dbReference type="AlphaFoldDB" id="A0A2P6PTL2"/>
<accession>A0A2P6PTL2</accession>
<dbReference type="Gramene" id="PRQ25226">
    <property type="protein sequence ID" value="PRQ25226"/>
    <property type="gene ID" value="RchiOBHm_Chr6g0281261"/>
</dbReference>
<dbReference type="EMBL" id="PDCK01000044">
    <property type="protein sequence ID" value="PRQ25226.1"/>
    <property type="molecule type" value="Genomic_DNA"/>
</dbReference>
<evidence type="ECO:0000313" key="1">
    <source>
        <dbReference type="EMBL" id="PRQ25226.1"/>
    </source>
</evidence>
<sequence>MKLSRLFYLESFVIAHVCQSSIYNWFCADSYEMKHQHLITNLPHNFWHGMS</sequence>
<proteinExistence type="predicted"/>
<reference evidence="1 2" key="1">
    <citation type="journal article" date="2018" name="Nat. Genet.">
        <title>The Rosa genome provides new insights in the design of modern roses.</title>
        <authorList>
            <person name="Bendahmane M."/>
        </authorList>
    </citation>
    <scope>NUCLEOTIDE SEQUENCE [LARGE SCALE GENOMIC DNA]</scope>
    <source>
        <strain evidence="2">cv. Old Blush</strain>
    </source>
</reference>
<protein>
    <submittedName>
        <fullName evidence="1">Uncharacterized protein</fullName>
    </submittedName>
</protein>
<name>A0A2P6PTL2_ROSCH</name>
<gene>
    <name evidence="1" type="ORF">RchiOBHm_Chr6g0281261</name>
</gene>
<keyword evidence="2" id="KW-1185">Reference proteome</keyword>
<organism evidence="1 2">
    <name type="scientific">Rosa chinensis</name>
    <name type="common">China rose</name>
    <dbReference type="NCBI Taxonomy" id="74649"/>
    <lineage>
        <taxon>Eukaryota</taxon>
        <taxon>Viridiplantae</taxon>
        <taxon>Streptophyta</taxon>
        <taxon>Embryophyta</taxon>
        <taxon>Tracheophyta</taxon>
        <taxon>Spermatophyta</taxon>
        <taxon>Magnoliopsida</taxon>
        <taxon>eudicotyledons</taxon>
        <taxon>Gunneridae</taxon>
        <taxon>Pentapetalae</taxon>
        <taxon>rosids</taxon>
        <taxon>fabids</taxon>
        <taxon>Rosales</taxon>
        <taxon>Rosaceae</taxon>
        <taxon>Rosoideae</taxon>
        <taxon>Rosoideae incertae sedis</taxon>
        <taxon>Rosa</taxon>
    </lineage>
</organism>